<evidence type="ECO:0000256" key="1">
    <source>
        <dbReference type="ARBA" id="ARBA00004651"/>
    </source>
</evidence>
<dbReference type="GO" id="GO:0015421">
    <property type="term" value="F:ABC-type oligopeptide transporter activity"/>
    <property type="evidence" value="ECO:0007669"/>
    <property type="project" value="TreeGrafter"/>
</dbReference>
<evidence type="ECO:0000256" key="3">
    <source>
        <dbReference type="ARBA" id="ARBA00022692"/>
    </source>
</evidence>
<dbReference type="Pfam" id="PF00005">
    <property type="entry name" value="ABC_tran"/>
    <property type="match status" value="1"/>
</dbReference>
<evidence type="ECO:0000256" key="2">
    <source>
        <dbReference type="ARBA" id="ARBA00022448"/>
    </source>
</evidence>
<reference evidence="11" key="1">
    <citation type="journal article" date="2023" name="Comput. Struct. Biotechnol. J.">
        <title>Discovery of a novel marine Bacteroidetes with a rich repertoire of carbohydrate-active enzymes.</title>
        <authorList>
            <person name="Chen B."/>
            <person name="Liu G."/>
            <person name="Chen Q."/>
            <person name="Wang H."/>
            <person name="Liu L."/>
            <person name="Tang K."/>
        </authorList>
    </citation>
    <scope>NUCLEOTIDE SEQUENCE</scope>
    <source>
        <strain evidence="11">TK19036</strain>
    </source>
</reference>
<dbReference type="InterPro" id="IPR011527">
    <property type="entry name" value="ABC1_TM_dom"/>
</dbReference>
<keyword evidence="3 8" id="KW-0812">Transmembrane</keyword>
<feature type="domain" description="ABC transmembrane type-1" evidence="10">
    <location>
        <begin position="33"/>
        <end position="314"/>
    </location>
</feature>
<evidence type="ECO:0000256" key="5">
    <source>
        <dbReference type="ARBA" id="ARBA00022840"/>
    </source>
</evidence>
<dbReference type="Pfam" id="PF00664">
    <property type="entry name" value="ABC_membrane"/>
    <property type="match status" value="1"/>
</dbReference>
<feature type="domain" description="ABC transporter" evidence="9">
    <location>
        <begin position="347"/>
        <end position="581"/>
    </location>
</feature>
<feature type="transmembrane region" description="Helical" evidence="8">
    <location>
        <begin position="249"/>
        <end position="273"/>
    </location>
</feature>
<dbReference type="InterPro" id="IPR003439">
    <property type="entry name" value="ABC_transporter-like_ATP-bd"/>
</dbReference>
<comment type="subcellular location">
    <subcellularLocation>
        <location evidence="1">Cell membrane</location>
        <topology evidence="1">Multi-pass membrane protein</topology>
    </subcellularLocation>
</comment>
<dbReference type="InterPro" id="IPR036640">
    <property type="entry name" value="ABC1_TM_sf"/>
</dbReference>
<keyword evidence="2" id="KW-0813">Transport</keyword>
<dbReference type="SUPFAM" id="SSF90123">
    <property type="entry name" value="ABC transporter transmembrane region"/>
    <property type="match status" value="1"/>
</dbReference>
<name>A0AA49GNL3_9BACT</name>
<dbReference type="InterPro" id="IPR039421">
    <property type="entry name" value="Type_1_exporter"/>
</dbReference>
<dbReference type="SUPFAM" id="SSF52540">
    <property type="entry name" value="P-loop containing nucleoside triphosphate hydrolases"/>
    <property type="match status" value="1"/>
</dbReference>
<evidence type="ECO:0000256" key="8">
    <source>
        <dbReference type="SAM" id="Phobius"/>
    </source>
</evidence>
<gene>
    <name evidence="11" type="ORF">K4G66_05410</name>
</gene>
<dbReference type="GO" id="GO:0005886">
    <property type="term" value="C:plasma membrane"/>
    <property type="evidence" value="ECO:0007669"/>
    <property type="project" value="UniProtKB-SubCell"/>
</dbReference>
<feature type="transmembrane region" description="Helical" evidence="8">
    <location>
        <begin position="279"/>
        <end position="299"/>
    </location>
</feature>
<proteinExistence type="predicted"/>
<dbReference type="SMART" id="SM00382">
    <property type="entry name" value="AAA"/>
    <property type="match status" value="1"/>
</dbReference>
<dbReference type="GO" id="GO:0016887">
    <property type="term" value="F:ATP hydrolysis activity"/>
    <property type="evidence" value="ECO:0007669"/>
    <property type="project" value="InterPro"/>
</dbReference>
<evidence type="ECO:0000259" key="10">
    <source>
        <dbReference type="PROSITE" id="PS50929"/>
    </source>
</evidence>
<dbReference type="AlphaFoldDB" id="A0AA49GNL3"/>
<evidence type="ECO:0000259" key="9">
    <source>
        <dbReference type="PROSITE" id="PS50893"/>
    </source>
</evidence>
<dbReference type="CDD" id="cd03254">
    <property type="entry name" value="ABCC_Glucan_exporter_like"/>
    <property type="match status" value="1"/>
</dbReference>
<sequence>MDKERIHSGDIIDTHVLKRIFQYVQPYIGRFYILVFLTILIAFLAPAVPFFVQKTIDEYILVNDHQGLINMVILLVGLIVVQGIVQYLHTYLSGWLGQSVIHDIRVKLYRHLLSLRLRFFDRTPIGRLVTRNISDIETLSDIFSQGVAAIIGDILQIVVILGAMLYIDWKLTLISLSTLPLLILSTYVFKEKVKVAFNDVRNAVSNLNSFVQEHITGMSIVQIFSSEKREYKRFREINDEHKQAHLRSVMYYSIYFPVAEIIQATGIGLLVWYGARGVLYEEVTIGILIAFIMYINMFFRPIRQIADRFNTLQLGIVSSSRILNLLDNKEHIDDNGTYTSDRMDGHVLFKDVWFAYNDRDYVLKDINFEVKPGETLALVGATGAGKSSIINLLSRFYDIKRGEILIDGVEVKEYDLGVLRRNIGVVLQDVFLFSDTIEQNITLGNNSISRERIVEAAELVGARKFIERLPGGFEYNVQERGATLSVGQRQLISFVRAMVYDPKIIILDEATSSVDTETEELIQEAIARLMKGRTAIVIAHRLSTIQNADQILVLDHGEIKERGTHDELLAMEGYYTQLHKMQYKEVL</sequence>
<evidence type="ECO:0000256" key="6">
    <source>
        <dbReference type="ARBA" id="ARBA00022989"/>
    </source>
</evidence>
<feature type="transmembrane region" description="Helical" evidence="8">
    <location>
        <begin position="68"/>
        <end position="88"/>
    </location>
</feature>
<dbReference type="InterPro" id="IPR017871">
    <property type="entry name" value="ABC_transporter-like_CS"/>
</dbReference>
<evidence type="ECO:0000256" key="4">
    <source>
        <dbReference type="ARBA" id="ARBA00022741"/>
    </source>
</evidence>
<organism evidence="11">
    <name type="scientific">Roseihalotalea indica</name>
    <dbReference type="NCBI Taxonomy" id="2867963"/>
    <lineage>
        <taxon>Bacteria</taxon>
        <taxon>Pseudomonadati</taxon>
        <taxon>Bacteroidota</taxon>
        <taxon>Cytophagia</taxon>
        <taxon>Cytophagales</taxon>
        <taxon>Catalimonadaceae</taxon>
        <taxon>Roseihalotalea</taxon>
    </lineage>
</organism>
<dbReference type="PROSITE" id="PS00211">
    <property type="entry name" value="ABC_TRANSPORTER_1"/>
    <property type="match status" value="1"/>
</dbReference>
<dbReference type="EMBL" id="CP120682">
    <property type="protein sequence ID" value="WKN38137.1"/>
    <property type="molecule type" value="Genomic_DNA"/>
</dbReference>
<dbReference type="InterPro" id="IPR027417">
    <property type="entry name" value="P-loop_NTPase"/>
</dbReference>
<dbReference type="FunFam" id="3.40.50.300:FF:000287">
    <property type="entry name" value="Multidrug ABC transporter ATP-binding protein"/>
    <property type="match status" value="1"/>
</dbReference>
<dbReference type="PANTHER" id="PTHR43394">
    <property type="entry name" value="ATP-DEPENDENT PERMEASE MDL1, MITOCHONDRIAL"/>
    <property type="match status" value="1"/>
</dbReference>
<protein>
    <submittedName>
        <fullName evidence="11">ABC transporter ATP-binding protein</fullName>
    </submittedName>
</protein>
<reference evidence="11" key="2">
    <citation type="journal article" date="2024" name="Antonie Van Leeuwenhoek">
        <title>Roseihalotalea indica gen. nov., sp. nov., a halophilic Bacteroidetes from mesopelagic Southwest Indian Ocean with higher carbohydrate metabolic potential.</title>
        <authorList>
            <person name="Chen B."/>
            <person name="Zhang M."/>
            <person name="Lin D."/>
            <person name="Ye J."/>
            <person name="Tang K."/>
        </authorList>
    </citation>
    <scope>NUCLEOTIDE SEQUENCE</scope>
    <source>
        <strain evidence="11">TK19036</strain>
    </source>
</reference>
<keyword evidence="5 11" id="KW-0067">ATP-binding</keyword>
<keyword evidence="7 8" id="KW-0472">Membrane</keyword>
<dbReference type="GO" id="GO:0005524">
    <property type="term" value="F:ATP binding"/>
    <property type="evidence" value="ECO:0007669"/>
    <property type="project" value="UniProtKB-KW"/>
</dbReference>
<evidence type="ECO:0000256" key="7">
    <source>
        <dbReference type="ARBA" id="ARBA00023136"/>
    </source>
</evidence>
<dbReference type="PROSITE" id="PS50929">
    <property type="entry name" value="ABC_TM1F"/>
    <property type="match status" value="1"/>
</dbReference>
<dbReference type="PANTHER" id="PTHR43394:SF1">
    <property type="entry name" value="ATP-BINDING CASSETTE SUB-FAMILY B MEMBER 10, MITOCHONDRIAL"/>
    <property type="match status" value="1"/>
</dbReference>
<dbReference type="Gene3D" id="3.40.50.300">
    <property type="entry name" value="P-loop containing nucleotide triphosphate hydrolases"/>
    <property type="match status" value="1"/>
</dbReference>
<dbReference type="Gene3D" id="1.20.1560.10">
    <property type="entry name" value="ABC transporter type 1, transmembrane domain"/>
    <property type="match status" value="1"/>
</dbReference>
<accession>A0AA49GNL3</accession>
<feature type="transmembrane region" description="Helical" evidence="8">
    <location>
        <begin position="147"/>
        <end position="167"/>
    </location>
</feature>
<keyword evidence="6 8" id="KW-1133">Transmembrane helix</keyword>
<dbReference type="InterPro" id="IPR003593">
    <property type="entry name" value="AAA+_ATPase"/>
</dbReference>
<dbReference type="PROSITE" id="PS50893">
    <property type="entry name" value="ABC_TRANSPORTER_2"/>
    <property type="match status" value="1"/>
</dbReference>
<feature type="transmembrane region" description="Helical" evidence="8">
    <location>
        <begin position="27"/>
        <end position="48"/>
    </location>
</feature>
<evidence type="ECO:0000313" key="11">
    <source>
        <dbReference type="EMBL" id="WKN38137.1"/>
    </source>
</evidence>
<dbReference type="CDD" id="cd18544">
    <property type="entry name" value="ABC_6TM_TmrA_like"/>
    <property type="match status" value="1"/>
</dbReference>
<keyword evidence="4" id="KW-0547">Nucleotide-binding</keyword>
<feature type="transmembrane region" description="Helical" evidence="8">
    <location>
        <begin position="173"/>
        <end position="189"/>
    </location>
</feature>